<proteinExistence type="inferred from homology"/>
<feature type="domain" description="YchJ-like middle NTF2-like" evidence="2">
    <location>
        <begin position="37"/>
        <end position="131"/>
    </location>
</feature>
<dbReference type="RefSeq" id="WP_284248581.1">
    <property type="nucleotide sequence ID" value="NZ_BSUM01000001.1"/>
</dbReference>
<dbReference type="HAMAP" id="MF_00612">
    <property type="entry name" value="UPF0225"/>
    <property type="match status" value="1"/>
</dbReference>
<evidence type="ECO:0000259" key="2">
    <source>
        <dbReference type="Pfam" id="PF17775"/>
    </source>
</evidence>
<name>A0AA37UR48_9MICO</name>
<dbReference type="Pfam" id="PF17775">
    <property type="entry name" value="YchJ_M-like"/>
    <property type="match status" value="1"/>
</dbReference>
<dbReference type="Proteomes" id="UP001157161">
    <property type="component" value="Unassembled WGS sequence"/>
</dbReference>
<comment type="caution">
    <text evidence="3">The sequence shown here is derived from an EMBL/GenBank/DDBJ whole genome shotgun (WGS) entry which is preliminary data.</text>
</comment>
<reference evidence="3" key="1">
    <citation type="journal article" date="2014" name="Int. J. Syst. Evol. Microbiol.">
        <title>Complete genome sequence of Corynebacterium casei LMG S-19264T (=DSM 44701T), isolated from a smear-ripened cheese.</title>
        <authorList>
            <consortium name="US DOE Joint Genome Institute (JGI-PGF)"/>
            <person name="Walter F."/>
            <person name="Albersmeier A."/>
            <person name="Kalinowski J."/>
            <person name="Ruckert C."/>
        </authorList>
    </citation>
    <scope>NUCLEOTIDE SEQUENCE</scope>
    <source>
        <strain evidence="3">NBRC 112290</strain>
    </source>
</reference>
<evidence type="ECO:0000313" key="3">
    <source>
        <dbReference type="EMBL" id="GMA30125.1"/>
    </source>
</evidence>
<evidence type="ECO:0000256" key="1">
    <source>
        <dbReference type="HAMAP-Rule" id="MF_00612"/>
    </source>
</evidence>
<protein>
    <recommendedName>
        <fullName evidence="1">UPF0225 protein GCM10025875_01170</fullName>
    </recommendedName>
</protein>
<dbReference type="EMBL" id="BSUM01000001">
    <property type="protein sequence ID" value="GMA30125.1"/>
    <property type="molecule type" value="Genomic_DNA"/>
</dbReference>
<keyword evidence="4" id="KW-1185">Reference proteome</keyword>
<reference evidence="3" key="2">
    <citation type="submission" date="2023-02" db="EMBL/GenBank/DDBJ databases">
        <authorList>
            <person name="Sun Q."/>
            <person name="Mori K."/>
        </authorList>
    </citation>
    <scope>NUCLEOTIDE SEQUENCE</scope>
    <source>
        <strain evidence="3">NBRC 112290</strain>
    </source>
</reference>
<dbReference type="InterPro" id="IPR048469">
    <property type="entry name" value="YchJ-like_M"/>
</dbReference>
<accession>A0AA37UR48</accession>
<dbReference type="AlphaFoldDB" id="A0AA37UR48"/>
<organism evidence="3 4">
    <name type="scientific">Litorihabitans aurantiacus</name>
    <dbReference type="NCBI Taxonomy" id="1930061"/>
    <lineage>
        <taxon>Bacteria</taxon>
        <taxon>Bacillati</taxon>
        <taxon>Actinomycetota</taxon>
        <taxon>Actinomycetes</taxon>
        <taxon>Micrococcales</taxon>
        <taxon>Beutenbergiaceae</taxon>
        <taxon>Litorihabitans</taxon>
    </lineage>
</organism>
<dbReference type="Gene3D" id="3.10.450.50">
    <property type="match status" value="1"/>
</dbReference>
<dbReference type="InterPro" id="IPR023006">
    <property type="entry name" value="YchJ-like"/>
</dbReference>
<sequence>MTGPSEDRDGERCPCRSRRSFAVCCAPYLAGEATPSTAEALMRSRFAAYARRDVAHLTRTWHPSTRPAELDLDDDVAWVGLQVVDTAGGGPDDVTGTVHFRASWRGRAERGVLEEVSTFVRPGGTWLYVDGDVRRR</sequence>
<dbReference type="SUPFAM" id="SSF54427">
    <property type="entry name" value="NTF2-like"/>
    <property type="match status" value="1"/>
</dbReference>
<dbReference type="InterPro" id="IPR032710">
    <property type="entry name" value="NTF2-like_dom_sf"/>
</dbReference>
<evidence type="ECO:0000313" key="4">
    <source>
        <dbReference type="Proteomes" id="UP001157161"/>
    </source>
</evidence>
<gene>
    <name evidence="3" type="ORF">GCM10025875_01170</name>
</gene>
<comment type="similarity">
    <text evidence="1">Belongs to the UPF0225 family.</text>
</comment>